<feature type="transmembrane region" description="Helical" evidence="1">
    <location>
        <begin position="197"/>
        <end position="215"/>
    </location>
</feature>
<gene>
    <name evidence="2" type="ORF">C479_09618</name>
</gene>
<accession>M0BN88</accession>
<evidence type="ECO:0000256" key="1">
    <source>
        <dbReference type="SAM" id="Phobius"/>
    </source>
</evidence>
<dbReference type="EMBL" id="AOIQ01000014">
    <property type="protein sequence ID" value="ELZ11059.1"/>
    <property type="molecule type" value="Genomic_DNA"/>
</dbReference>
<keyword evidence="1" id="KW-0472">Membrane</keyword>
<sequence length="233" mass="24379">MTTEQLMTDDQSFTGALVDAIESGVIAAFDMLPELIVALVILLVGTVVARRVRPTVVRIATRAQAGDLVRRTPLGTLFGDGERAVENALGSIAKYYVFLVAVFAAFEHIGFTHVTQWLGSGIDYVPVFVGGLGLLVIGFVVADNATRRARDSALAAKLGDEAAVADGLKAGLYAVVAVIALDTLGVSVTIVHVVAEAFAFGAGIALALAVAYLIVVRHRDEIESTANDVVADD</sequence>
<dbReference type="AlphaFoldDB" id="M0BN88"/>
<keyword evidence="1" id="KW-1133">Transmembrane helix</keyword>
<dbReference type="STRING" id="1227490.C479_09618"/>
<dbReference type="RefSeq" id="WP_007701463.1">
    <property type="nucleotide sequence ID" value="NZ_AOIQ01000014.1"/>
</dbReference>
<protein>
    <recommendedName>
        <fullName evidence="4">TM helix repeat-containing protein</fullName>
    </recommendedName>
</protein>
<name>M0BN88_9EURY</name>
<proteinExistence type="predicted"/>
<dbReference type="InterPro" id="IPR008910">
    <property type="entry name" value="MSC_TM_helix"/>
</dbReference>
<feature type="transmembrane region" description="Helical" evidence="1">
    <location>
        <begin position="124"/>
        <end position="142"/>
    </location>
</feature>
<dbReference type="Proteomes" id="UP000011560">
    <property type="component" value="Unassembled WGS sequence"/>
</dbReference>
<keyword evidence="1" id="KW-0812">Transmembrane</keyword>
<evidence type="ECO:0008006" key="4">
    <source>
        <dbReference type="Google" id="ProtNLM"/>
    </source>
</evidence>
<reference evidence="2 3" key="1">
    <citation type="journal article" date="2014" name="PLoS Genet.">
        <title>Phylogenetically driven sequencing of extremely halophilic archaea reveals strategies for static and dynamic osmo-response.</title>
        <authorList>
            <person name="Becker E.A."/>
            <person name="Seitzer P.M."/>
            <person name="Tritt A."/>
            <person name="Larsen D."/>
            <person name="Krusor M."/>
            <person name="Yao A.I."/>
            <person name="Wu D."/>
            <person name="Madern D."/>
            <person name="Eisen J.A."/>
            <person name="Darling A.E."/>
            <person name="Facciotti M.T."/>
        </authorList>
    </citation>
    <scope>NUCLEOTIDE SEQUENCE [LARGE SCALE GENOMIC DNA]</scope>
    <source>
        <strain evidence="2 3">JCM 14624</strain>
    </source>
</reference>
<dbReference type="OrthoDB" id="268811at2157"/>
<feature type="transmembrane region" description="Helical" evidence="1">
    <location>
        <begin position="170"/>
        <end position="191"/>
    </location>
</feature>
<feature type="transmembrane region" description="Helical" evidence="1">
    <location>
        <begin position="95"/>
        <end position="118"/>
    </location>
</feature>
<dbReference type="Gene3D" id="1.10.287.1260">
    <property type="match status" value="1"/>
</dbReference>
<evidence type="ECO:0000313" key="3">
    <source>
        <dbReference type="Proteomes" id="UP000011560"/>
    </source>
</evidence>
<comment type="caution">
    <text evidence="2">The sequence shown here is derived from an EMBL/GenBank/DDBJ whole genome shotgun (WGS) entry which is preliminary data.</text>
</comment>
<dbReference type="Pfam" id="PF05552">
    <property type="entry name" value="MS_channel_1st_1"/>
    <property type="match status" value="1"/>
</dbReference>
<organism evidence="2 3">
    <name type="scientific">Halovivax asiaticus JCM 14624</name>
    <dbReference type="NCBI Taxonomy" id="1227490"/>
    <lineage>
        <taxon>Archaea</taxon>
        <taxon>Methanobacteriati</taxon>
        <taxon>Methanobacteriota</taxon>
        <taxon>Stenosarchaea group</taxon>
        <taxon>Halobacteria</taxon>
        <taxon>Halobacteriales</taxon>
        <taxon>Natrialbaceae</taxon>
        <taxon>Halovivax</taxon>
    </lineage>
</organism>
<keyword evidence="3" id="KW-1185">Reference proteome</keyword>
<feature type="transmembrane region" description="Helical" evidence="1">
    <location>
        <begin position="31"/>
        <end position="49"/>
    </location>
</feature>
<evidence type="ECO:0000313" key="2">
    <source>
        <dbReference type="EMBL" id="ELZ11059.1"/>
    </source>
</evidence>